<gene>
    <name evidence="2" type="ORF">PR002_g14391</name>
</gene>
<dbReference type="AlphaFoldDB" id="A0A6A3L4F6"/>
<feature type="region of interest" description="Disordered" evidence="1">
    <location>
        <begin position="1"/>
        <end position="54"/>
    </location>
</feature>
<name>A0A6A3L4F6_9STRA</name>
<dbReference type="Proteomes" id="UP000435112">
    <property type="component" value="Unassembled WGS sequence"/>
</dbReference>
<comment type="caution">
    <text evidence="2">The sequence shown here is derived from an EMBL/GenBank/DDBJ whole genome shotgun (WGS) entry which is preliminary data.</text>
</comment>
<dbReference type="OrthoDB" id="10302355at2759"/>
<evidence type="ECO:0000313" key="3">
    <source>
        <dbReference type="Proteomes" id="UP000435112"/>
    </source>
</evidence>
<proteinExistence type="predicted"/>
<feature type="compositionally biased region" description="Low complexity" evidence="1">
    <location>
        <begin position="12"/>
        <end position="25"/>
    </location>
</feature>
<sequence>MDSAPAAQDTGSATLSSMRSTRSSTGQPQRQDERGGVRHVQVLRGESSADATRKEKACIQHKAKKHLIRYCDFQLYLDF</sequence>
<accession>A0A6A3L4F6</accession>
<reference evidence="2 3" key="1">
    <citation type="submission" date="2018-09" db="EMBL/GenBank/DDBJ databases">
        <title>Genomic investigation of the strawberry pathogen Phytophthora fragariae indicates pathogenicity is determined by transcriptional variation in three key races.</title>
        <authorList>
            <person name="Adams T.M."/>
            <person name="Armitage A.D."/>
            <person name="Sobczyk M.K."/>
            <person name="Bates H.J."/>
            <person name="Dunwell J.M."/>
            <person name="Nellist C.F."/>
            <person name="Harrison R.J."/>
        </authorList>
    </citation>
    <scope>NUCLEOTIDE SEQUENCE [LARGE SCALE GENOMIC DNA]</scope>
    <source>
        <strain evidence="2 3">SCRP324</strain>
    </source>
</reference>
<organism evidence="2 3">
    <name type="scientific">Phytophthora rubi</name>
    <dbReference type="NCBI Taxonomy" id="129364"/>
    <lineage>
        <taxon>Eukaryota</taxon>
        <taxon>Sar</taxon>
        <taxon>Stramenopiles</taxon>
        <taxon>Oomycota</taxon>
        <taxon>Peronosporomycetes</taxon>
        <taxon>Peronosporales</taxon>
        <taxon>Peronosporaceae</taxon>
        <taxon>Phytophthora</taxon>
    </lineage>
</organism>
<evidence type="ECO:0000256" key="1">
    <source>
        <dbReference type="SAM" id="MobiDB-lite"/>
    </source>
</evidence>
<protein>
    <submittedName>
        <fullName evidence="2">Uncharacterized protein</fullName>
    </submittedName>
</protein>
<dbReference type="EMBL" id="QXFU01000996">
    <property type="protein sequence ID" value="KAE9013889.1"/>
    <property type="molecule type" value="Genomic_DNA"/>
</dbReference>
<evidence type="ECO:0000313" key="2">
    <source>
        <dbReference type="EMBL" id="KAE9013889.1"/>
    </source>
</evidence>